<dbReference type="EMBL" id="JAGKHQ010000001">
    <property type="protein sequence ID" value="KAG7525615.1"/>
    <property type="molecule type" value="Genomic_DNA"/>
</dbReference>
<evidence type="ECO:0000256" key="1">
    <source>
        <dbReference type="SAM" id="MobiDB-lite"/>
    </source>
</evidence>
<accession>A0AAV6T816</accession>
<reference evidence="2 3" key="1">
    <citation type="journal article" date="2021" name="Sci. Rep.">
        <title>Chromosome anchoring in Senegalese sole (Solea senegalensis) reveals sex-associated markers and genome rearrangements in flatfish.</title>
        <authorList>
            <person name="Guerrero-Cozar I."/>
            <person name="Gomez-Garrido J."/>
            <person name="Berbel C."/>
            <person name="Martinez-Blanch J.F."/>
            <person name="Alioto T."/>
            <person name="Claros M.G."/>
            <person name="Gagnaire P.A."/>
            <person name="Manchado M."/>
        </authorList>
    </citation>
    <scope>NUCLEOTIDE SEQUENCE [LARGE SCALE GENOMIC DNA]</scope>
    <source>
        <strain evidence="2">Sse05_10M</strain>
    </source>
</reference>
<proteinExistence type="predicted"/>
<organism evidence="2 3">
    <name type="scientific">Solea senegalensis</name>
    <name type="common">Senegalese sole</name>
    <dbReference type="NCBI Taxonomy" id="28829"/>
    <lineage>
        <taxon>Eukaryota</taxon>
        <taxon>Metazoa</taxon>
        <taxon>Chordata</taxon>
        <taxon>Craniata</taxon>
        <taxon>Vertebrata</taxon>
        <taxon>Euteleostomi</taxon>
        <taxon>Actinopterygii</taxon>
        <taxon>Neopterygii</taxon>
        <taxon>Teleostei</taxon>
        <taxon>Neoteleostei</taxon>
        <taxon>Acanthomorphata</taxon>
        <taxon>Carangaria</taxon>
        <taxon>Pleuronectiformes</taxon>
        <taxon>Pleuronectoidei</taxon>
        <taxon>Soleidae</taxon>
        <taxon>Solea</taxon>
    </lineage>
</organism>
<dbReference type="AlphaFoldDB" id="A0AAV6T816"/>
<comment type="caution">
    <text evidence="2">The sequence shown here is derived from an EMBL/GenBank/DDBJ whole genome shotgun (WGS) entry which is preliminary data.</text>
</comment>
<feature type="region of interest" description="Disordered" evidence="1">
    <location>
        <begin position="1"/>
        <end position="73"/>
    </location>
</feature>
<name>A0AAV6T816_SOLSE</name>
<evidence type="ECO:0000313" key="3">
    <source>
        <dbReference type="Proteomes" id="UP000693946"/>
    </source>
</evidence>
<gene>
    <name evidence="2" type="ORF">JOB18_029199</name>
</gene>
<keyword evidence="3" id="KW-1185">Reference proteome</keyword>
<protein>
    <submittedName>
        <fullName evidence="2">Uncharacterized protein</fullName>
    </submittedName>
</protein>
<sequence>MARSCTARGKAAVRKRSTDSHTSRPFARPQVSGLNAVDGQHLFNRSGEKETRRGHRWTNRRQKTEETPSNTRY</sequence>
<evidence type="ECO:0000313" key="2">
    <source>
        <dbReference type="EMBL" id="KAG7525615.1"/>
    </source>
</evidence>
<feature type="compositionally biased region" description="Basic residues" evidence="1">
    <location>
        <begin position="52"/>
        <end position="61"/>
    </location>
</feature>
<dbReference type="Proteomes" id="UP000693946">
    <property type="component" value="Linkage Group LG1"/>
</dbReference>